<reference evidence="1" key="1">
    <citation type="submission" date="2017-07" db="EMBL/GenBank/DDBJ databases">
        <title>Taro Niue Genome Assembly and Annotation.</title>
        <authorList>
            <person name="Atibalentja N."/>
            <person name="Keating K."/>
            <person name="Fields C.J."/>
        </authorList>
    </citation>
    <scope>NUCLEOTIDE SEQUENCE</scope>
    <source>
        <strain evidence="1">Niue_2</strain>
        <tissue evidence="1">Leaf</tissue>
    </source>
</reference>
<name>A0A843WTD5_COLES</name>
<proteinExistence type="predicted"/>
<protein>
    <submittedName>
        <fullName evidence="1">Uncharacterized protein</fullName>
    </submittedName>
</protein>
<dbReference type="EMBL" id="NMUH01003828">
    <property type="protein sequence ID" value="MQM07234.1"/>
    <property type="molecule type" value="Genomic_DNA"/>
</dbReference>
<dbReference type="Proteomes" id="UP000652761">
    <property type="component" value="Unassembled WGS sequence"/>
</dbReference>
<dbReference type="OrthoDB" id="443318at2759"/>
<dbReference type="SUPFAM" id="SSF53474">
    <property type="entry name" value="alpha/beta-Hydrolases"/>
    <property type="match status" value="1"/>
</dbReference>
<accession>A0A843WTD5</accession>
<gene>
    <name evidence="1" type="ORF">Taro_040069</name>
</gene>
<dbReference type="AlphaFoldDB" id="A0A843WTD5"/>
<sequence>MSLATVVPSPTMQTGGFGRCANENYDTAPALSRTGPLPCGVYLLIPYRFQLLLFIFPASSLLPTAAAALAPVKDPLFHKDALPTPSGYLPVNATSSPAMYFAYYEAQQPRQPLGPWLIINSTASLTLACNPYWNRLFSLLNNPIGTGFSVAADPSEIPETRRLYDILQQNSRVSATHRINLLVVAIGNGLTHQVTQVATHADSIYFTGMILSHPPDQPAGCGVWEQPHSPSHPGTHADSIYFTGMINEQQEAQLE</sequence>
<dbReference type="InterPro" id="IPR029058">
    <property type="entry name" value="AB_hydrolase_fold"/>
</dbReference>
<evidence type="ECO:0000313" key="1">
    <source>
        <dbReference type="EMBL" id="MQM07234.1"/>
    </source>
</evidence>
<evidence type="ECO:0000313" key="2">
    <source>
        <dbReference type="Proteomes" id="UP000652761"/>
    </source>
</evidence>
<keyword evidence="2" id="KW-1185">Reference proteome</keyword>
<comment type="caution">
    <text evidence="1">The sequence shown here is derived from an EMBL/GenBank/DDBJ whole genome shotgun (WGS) entry which is preliminary data.</text>
</comment>
<organism evidence="1 2">
    <name type="scientific">Colocasia esculenta</name>
    <name type="common">Wild taro</name>
    <name type="synonym">Arum esculentum</name>
    <dbReference type="NCBI Taxonomy" id="4460"/>
    <lineage>
        <taxon>Eukaryota</taxon>
        <taxon>Viridiplantae</taxon>
        <taxon>Streptophyta</taxon>
        <taxon>Embryophyta</taxon>
        <taxon>Tracheophyta</taxon>
        <taxon>Spermatophyta</taxon>
        <taxon>Magnoliopsida</taxon>
        <taxon>Liliopsida</taxon>
        <taxon>Araceae</taxon>
        <taxon>Aroideae</taxon>
        <taxon>Colocasieae</taxon>
        <taxon>Colocasia</taxon>
    </lineage>
</organism>